<feature type="compositionally biased region" description="Basic and acidic residues" evidence="1">
    <location>
        <begin position="809"/>
        <end position="926"/>
    </location>
</feature>
<feature type="compositionally biased region" description="Basic and acidic residues" evidence="1">
    <location>
        <begin position="776"/>
        <end position="799"/>
    </location>
</feature>
<evidence type="ECO:0000313" key="2">
    <source>
        <dbReference type="EMBL" id="MBX14612.1"/>
    </source>
</evidence>
<dbReference type="AlphaFoldDB" id="A0A2P2L9F7"/>
<feature type="compositionally biased region" description="Polar residues" evidence="1">
    <location>
        <begin position="665"/>
        <end position="679"/>
    </location>
</feature>
<organism evidence="2">
    <name type="scientific">Rhizophora mucronata</name>
    <name type="common">Asiatic mangrove</name>
    <dbReference type="NCBI Taxonomy" id="61149"/>
    <lineage>
        <taxon>Eukaryota</taxon>
        <taxon>Viridiplantae</taxon>
        <taxon>Streptophyta</taxon>
        <taxon>Embryophyta</taxon>
        <taxon>Tracheophyta</taxon>
        <taxon>Spermatophyta</taxon>
        <taxon>Magnoliopsida</taxon>
        <taxon>eudicotyledons</taxon>
        <taxon>Gunneridae</taxon>
        <taxon>Pentapetalae</taxon>
        <taxon>rosids</taxon>
        <taxon>fabids</taxon>
        <taxon>Malpighiales</taxon>
        <taxon>Rhizophoraceae</taxon>
        <taxon>Rhizophora</taxon>
    </lineage>
</organism>
<protein>
    <submittedName>
        <fullName evidence="2">Uncharacterized protein MANES_13G024600</fullName>
    </submittedName>
</protein>
<feature type="compositionally biased region" description="Basic and acidic residues" evidence="1">
    <location>
        <begin position="940"/>
        <end position="956"/>
    </location>
</feature>
<dbReference type="Pfam" id="PF15996">
    <property type="entry name" value="PNISR"/>
    <property type="match status" value="1"/>
</dbReference>
<feature type="compositionally biased region" description="Basic and acidic residues" evidence="1">
    <location>
        <begin position="515"/>
        <end position="537"/>
    </location>
</feature>
<feature type="region of interest" description="Disordered" evidence="1">
    <location>
        <begin position="500"/>
        <end position="548"/>
    </location>
</feature>
<reference evidence="2" key="1">
    <citation type="submission" date="2018-02" db="EMBL/GenBank/DDBJ databases">
        <title>Rhizophora mucronata_Transcriptome.</title>
        <authorList>
            <person name="Meera S.P."/>
            <person name="Sreeshan A."/>
            <person name="Augustine A."/>
        </authorList>
    </citation>
    <scope>NUCLEOTIDE SEQUENCE</scope>
    <source>
        <tissue evidence="2">Leaf</tissue>
    </source>
</reference>
<feature type="compositionally biased region" description="Low complexity" evidence="1">
    <location>
        <begin position="257"/>
        <end position="269"/>
    </location>
</feature>
<feature type="compositionally biased region" description="Polar residues" evidence="1">
    <location>
        <begin position="270"/>
        <end position="282"/>
    </location>
</feature>
<proteinExistence type="predicted"/>
<feature type="compositionally biased region" description="Pro residues" evidence="1">
    <location>
        <begin position="101"/>
        <end position="117"/>
    </location>
</feature>
<accession>A0A2P2L9F7</accession>
<feature type="region of interest" description="Disordered" evidence="1">
    <location>
        <begin position="163"/>
        <end position="196"/>
    </location>
</feature>
<dbReference type="InterPro" id="IPR031937">
    <property type="entry name" value="PNISR"/>
</dbReference>
<feature type="compositionally biased region" description="Low complexity" evidence="1">
    <location>
        <begin position="90"/>
        <end position="100"/>
    </location>
</feature>
<dbReference type="EMBL" id="GGEC01034128">
    <property type="protein sequence ID" value="MBX14612.1"/>
    <property type="molecule type" value="Transcribed_RNA"/>
</dbReference>
<feature type="compositionally biased region" description="Polar residues" evidence="1">
    <location>
        <begin position="167"/>
        <end position="177"/>
    </location>
</feature>
<feature type="region of interest" description="Disordered" evidence="1">
    <location>
        <begin position="630"/>
        <end position="975"/>
    </location>
</feature>
<feature type="region of interest" description="Disordered" evidence="1">
    <location>
        <begin position="1"/>
        <end position="143"/>
    </location>
</feature>
<feature type="compositionally biased region" description="Pro residues" evidence="1">
    <location>
        <begin position="53"/>
        <end position="69"/>
    </location>
</feature>
<feature type="region of interest" description="Disordered" evidence="1">
    <location>
        <begin position="211"/>
        <end position="242"/>
    </location>
</feature>
<name>A0A2P2L9F7_RHIMU</name>
<feature type="region of interest" description="Disordered" evidence="1">
    <location>
        <begin position="257"/>
        <end position="288"/>
    </location>
</feature>
<feature type="compositionally biased region" description="Acidic residues" evidence="1">
    <location>
        <begin position="538"/>
        <end position="547"/>
    </location>
</feature>
<evidence type="ECO:0000256" key="1">
    <source>
        <dbReference type="SAM" id="MobiDB-lite"/>
    </source>
</evidence>
<sequence length="990" mass="109076">MDAYQQHHGYMRPPQPPPPPQSAAEPYHYHQQQQPRPPLPPQGNWFPHQFHYHPPPSSSSHSPSPPPPQQWATAPPHSDHLAPPPPPPHAYATHLPDPYHQFPPPHPHAPPLPPPHSQVPQPYHQATLEWRDPNWGQQQSWNYTAHNNGEDWAARARAWAASKQVAMDNQQSQSQFIPGSRPEEQSQFHDQFSQGADSHYIDTQQQPFSASGYQQFPAPVGSVHPTPSAYPPETAPFNSERSSYVPDGHMSYNVVGGTSAGGPTTSPSVHQQEVPSSYSSVTGKEETADRKEDMYNSLSFPMPSAQGGQYTGQPALPAIGRSVSSEQTVAYSEQTVAYSDQTADMTADLGGQPLDFGPSFNRDHDGHVQPSYSAHDSTGTIKGIGPVDSWTPAVATGAVYPPIPPVLPSVPQPDPSMGIPSVSGHVAPPFGSFPGSSFQPTIPSVGAPYVLSTGAALHPTTFQGDAYGISSASERPKKASVPNWLKEEIIKNASVITRSSLEHPKEETESIEDGGVEKSFGKGDQVDGKSLDSSRSTEEEEDDEDFTEAARTAAINQEIKRVLTEVLLKVTDELFDEIATKVLDEDDLTAEENLDTFPSNNKASPSPPAVLIPKASAMIKVPIKANEPHIEDFNEKSSSSAPGNVLGLANYGSDEDDDEVQSSSRTTSVKNAMVKQSTFPKDMCNEAENGSLRGEPEEQSGGNKNLGGDLSKPSPVGSKHKINFPMNELGEEAYPSKAPSGIDNAETDIADGTTINKGNVVGSKVALRDNVMTKSEQPREHVSLKKSIADDYQARESRTNRNNVNQQENRSHLGKDSVKEAEHRVRPDESDDDIHRRQDEKHPRKEKENWNGSKERSKERGDKYGEKANELESRKRSSHLNVKEAKREADKPHRTSTKEDARGKREWSKDKEEERARHKITSDSSRDKRRRSSSFGSGARDSRDKDSSDELSDDSRRKLHSRRRELSPSPVRSRRRYLYVSIDQSYLCFF</sequence>